<dbReference type="EMBL" id="LCZI01000608">
    <property type="protein sequence ID" value="KKZ65609.1"/>
    <property type="molecule type" value="Genomic_DNA"/>
</dbReference>
<protein>
    <submittedName>
        <fullName evidence="1">Uncharacterized protein</fullName>
    </submittedName>
</protein>
<dbReference type="VEuPathDB" id="FungiDB:EMCG_08557"/>
<organism evidence="1 2">
    <name type="scientific">[Emmonsia] crescens</name>
    <dbReference type="NCBI Taxonomy" id="73230"/>
    <lineage>
        <taxon>Eukaryota</taxon>
        <taxon>Fungi</taxon>
        <taxon>Dikarya</taxon>
        <taxon>Ascomycota</taxon>
        <taxon>Pezizomycotina</taxon>
        <taxon>Eurotiomycetes</taxon>
        <taxon>Eurotiomycetidae</taxon>
        <taxon>Onygenales</taxon>
        <taxon>Ajellomycetaceae</taxon>
        <taxon>Emergomyces</taxon>
    </lineage>
</organism>
<proteinExistence type="predicted"/>
<dbReference type="AlphaFoldDB" id="A0A0G2J473"/>
<reference evidence="2" key="1">
    <citation type="journal article" date="2015" name="PLoS Genet.">
        <title>The dynamic genome and transcriptome of the human fungal pathogen Blastomyces and close relative Emmonsia.</title>
        <authorList>
            <person name="Munoz J.F."/>
            <person name="Gauthier G.M."/>
            <person name="Desjardins C.A."/>
            <person name="Gallo J.E."/>
            <person name="Holder J."/>
            <person name="Sullivan T.D."/>
            <person name="Marty A.J."/>
            <person name="Carmen J.C."/>
            <person name="Chen Z."/>
            <person name="Ding L."/>
            <person name="Gujja S."/>
            <person name="Magrini V."/>
            <person name="Misas E."/>
            <person name="Mitreva M."/>
            <person name="Priest M."/>
            <person name="Saif S."/>
            <person name="Whiston E.A."/>
            <person name="Young S."/>
            <person name="Zeng Q."/>
            <person name="Goldman W.E."/>
            <person name="Mardis E.R."/>
            <person name="Taylor J.W."/>
            <person name="McEwen J.G."/>
            <person name="Clay O.K."/>
            <person name="Klein B.S."/>
            <person name="Cuomo C.A."/>
        </authorList>
    </citation>
    <scope>NUCLEOTIDE SEQUENCE [LARGE SCALE GENOMIC DNA]</scope>
    <source>
        <strain evidence="2">UAMH 3008</strain>
    </source>
</reference>
<accession>A0A0G2J473</accession>
<evidence type="ECO:0000313" key="2">
    <source>
        <dbReference type="Proteomes" id="UP000034164"/>
    </source>
</evidence>
<comment type="caution">
    <text evidence="1">The sequence shown here is derived from an EMBL/GenBank/DDBJ whole genome shotgun (WGS) entry which is preliminary data.</text>
</comment>
<evidence type="ECO:0000313" key="1">
    <source>
        <dbReference type="EMBL" id="KKZ65609.1"/>
    </source>
</evidence>
<gene>
    <name evidence="1" type="ORF">EMCG_08557</name>
</gene>
<dbReference type="Proteomes" id="UP000034164">
    <property type="component" value="Unassembled WGS sequence"/>
</dbReference>
<name>A0A0G2J473_9EURO</name>
<sequence>MSYKVSDFVDLDNPDLFSGLELPMEPECPEEATAETQIAYNMKFNKWRSRDAKYEKMNDAMTKI</sequence>